<keyword evidence="3" id="KW-0813">Transport</keyword>
<dbReference type="PANTHER" id="PTHR33619:SF3">
    <property type="entry name" value="POLYSACCHARIDE EXPORT PROTEIN GFCE-RELATED"/>
    <property type="match status" value="1"/>
</dbReference>
<dbReference type="GO" id="GO:0046930">
    <property type="term" value="C:pore complex"/>
    <property type="evidence" value="ECO:0007669"/>
    <property type="project" value="UniProtKB-KW"/>
</dbReference>
<feature type="domain" description="SLBB" evidence="16">
    <location>
        <begin position="114"/>
        <end position="194"/>
    </location>
</feature>
<evidence type="ECO:0000313" key="18">
    <source>
        <dbReference type="Proteomes" id="UP000198942"/>
    </source>
</evidence>
<comment type="similarity">
    <text evidence="2">Belongs to the BexD/CtrA/VexA family.</text>
</comment>
<keyword evidence="11" id="KW-0472">Membrane</keyword>
<evidence type="ECO:0000256" key="7">
    <source>
        <dbReference type="ARBA" id="ARBA00022729"/>
    </source>
</evidence>
<name>A0A1H8NAH9_9SPHI</name>
<evidence type="ECO:0000256" key="3">
    <source>
        <dbReference type="ARBA" id="ARBA00022448"/>
    </source>
</evidence>
<evidence type="ECO:0000259" key="15">
    <source>
        <dbReference type="Pfam" id="PF02563"/>
    </source>
</evidence>
<proteinExistence type="inferred from homology"/>
<keyword evidence="13" id="KW-0998">Cell outer membrane</keyword>
<evidence type="ECO:0000256" key="11">
    <source>
        <dbReference type="ARBA" id="ARBA00023136"/>
    </source>
</evidence>
<dbReference type="Pfam" id="PF22461">
    <property type="entry name" value="SLBB_2"/>
    <property type="match status" value="1"/>
</dbReference>
<dbReference type="AlphaFoldDB" id="A0A1H8NAH9"/>
<keyword evidence="14" id="KW-0449">Lipoprotein</keyword>
<keyword evidence="5" id="KW-0762">Sugar transport</keyword>
<gene>
    <name evidence="17" type="ORF">SAMN05192574_106334</name>
</gene>
<evidence type="ECO:0000256" key="4">
    <source>
        <dbReference type="ARBA" id="ARBA00022452"/>
    </source>
</evidence>
<protein>
    <submittedName>
        <fullName evidence="17">Polysaccharide export outer membrane protein</fullName>
    </submittedName>
</protein>
<keyword evidence="18" id="KW-1185">Reference proteome</keyword>
<dbReference type="InterPro" id="IPR049712">
    <property type="entry name" value="Poly_export"/>
</dbReference>
<comment type="subcellular location">
    <subcellularLocation>
        <location evidence="1">Cell outer membrane</location>
        <topology evidence="1">Multi-pass membrane protein</topology>
    </subcellularLocation>
</comment>
<dbReference type="GO" id="GO:0015159">
    <property type="term" value="F:polysaccharide transmembrane transporter activity"/>
    <property type="evidence" value="ECO:0007669"/>
    <property type="project" value="InterPro"/>
</dbReference>
<keyword evidence="12" id="KW-0564">Palmitate</keyword>
<evidence type="ECO:0000259" key="16">
    <source>
        <dbReference type="Pfam" id="PF22461"/>
    </source>
</evidence>
<keyword evidence="10" id="KW-0626">Porin</keyword>
<evidence type="ECO:0000256" key="10">
    <source>
        <dbReference type="ARBA" id="ARBA00023114"/>
    </source>
</evidence>
<dbReference type="InterPro" id="IPR054765">
    <property type="entry name" value="SLBB_dom"/>
</dbReference>
<evidence type="ECO:0000256" key="5">
    <source>
        <dbReference type="ARBA" id="ARBA00022597"/>
    </source>
</evidence>
<dbReference type="InterPro" id="IPR003715">
    <property type="entry name" value="Poly_export_N"/>
</dbReference>
<dbReference type="Proteomes" id="UP000198942">
    <property type="component" value="Unassembled WGS sequence"/>
</dbReference>
<keyword evidence="6" id="KW-0812">Transmembrane</keyword>
<evidence type="ECO:0000256" key="12">
    <source>
        <dbReference type="ARBA" id="ARBA00023139"/>
    </source>
</evidence>
<reference evidence="18" key="1">
    <citation type="submission" date="2016-10" db="EMBL/GenBank/DDBJ databases">
        <authorList>
            <person name="Varghese N."/>
            <person name="Submissions S."/>
        </authorList>
    </citation>
    <scope>NUCLEOTIDE SEQUENCE [LARGE SCALE GENOMIC DNA]</scope>
    <source>
        <strain evidence="18">Gh-48</strain>
    </source>
</reference>
<sequence>MKSLAKAEYQEPTIQVDDIITILIQTVDPQATAMINQGNVPIAGAASAIGSVSSSAQPVVAGYLVHKDGFVEVPVLGRIKLLGLTTGEAKELVLKEALKYYKEPTVIIRYANFKFSVTGEVAKPGVYITPNEKVSILDAISLAGDLTIFGKRENVLLIRENLDGTRSPYRINLQKSDIISSPVFYLRQNDVIYVEPNKAKASATDGTQAKTYTIIGAALSVLIILITRIN</sequence>
<evidence type="ECO:0000256" key="14">
    <source>
        <dbReference type="ARBA" id="ARBA00023288"/>
    </source>
</evidence>
<evidence type="ECO:0000256" key="8">
    <source>
        <dbReference type="ARBA" id="ARBA00023047"/>
    </source>
</evidence>
<dbReference type="GO" id="GO:0015288">
    <property type="term" value="F:porin activity"/>
    <property type="evidence" value="ECO:0007669"/>
    <property type="project" value="UniProtKB-KW"/>
</dbReference>
<evidence type="ECO:0000256" key="13">
    <source>
        <dbReference type="ARBA" id="ARBA00023237"/>
    </source>
</evidence>
<feature type="domain" description="Polysaccharide export protein N-terminal" evidence="15">
    <location>
        <begin position="10"/>
        <end position="109"/>
    </location>
</feature>
<evidence type="ECO:0000256" key="1">
    <source>
        <dbReference type="ARBA" id="ARBA00004571"/>
    </source>
</evidence>
<keyword evidence="9" id="KW-0406">Ion transport</keyword>
<dbReference type="GO" id="GO:0009279">
    <property type="term" value="C:cell outer membrane"/>
    <property type="evidence" value="ECO:0007669"/>
    <property type="project" value="UniProtKB-SubCell"/>
</dbReference>
<keyword evidence="4" id="KW-1134">Transmembrane beta strand</keyword>
<accession>A0A1H8NAH9</accession>
<keyword evidence="8" id="KW-0625">Polysaccharide transport</keyword>
<evidence type="ECO:0000256" key="2">
    <source>
        <dbReference type="ARBA" id="ARBA00009450"/>
    </source>
</evidence>
<dbReference type="Pfam" id="PF02563">
    <property type="entry name" value="Poly_export"/>
    <property type="match status" value="1"/>
</dbReference>
<evidence type="ECO:0000256" key="9">
    <source>
        <dbReference type="ARBA" id="ARBA00023065"/>
    </source>
</evidence>
<dbReference type="STRING" id="551995.SAMN05192574_106334"/>
<dbReference type="PANTHER" id="PTHR33619">
    <property type="entry name" value="POLYSACCHARIDE EXPORT PROTEIN GFCE-RELATED"/>
    <property type="match status" value="1"/>
</dbReference>
<dbReference type="Gene3D" id="3.10.560.10">
    <property type="entry name" value="Outer membrane lipoprotein wza domain like"/>
    <property type="match status" value="1"/>
</dbReference>
<evidence type="ECO:0000256" key="6">
    <source>
        <dbReference type="ARBA" id="ARBA00022692"/>
    </source>
</evidence>
<evidence type="ECO:0000313" key="17">
    <source>
        <dbReference type="EMBL" id="SEO26577.1"/>
    </source>
</evidence>
<dbReference type="EMBL" id="FOCL01000006">
    <property type="protein sequence ID" value="SEO26577.1"/>
    <property type="molecule type" value="Genomic_DNA"/>
</dbReference>
<keyword evidence="7" id="KW-0732">Signal</keyword>
<organism evidence="17 18">
    <name type="scientific">Mucilaginibacter gossypiicola</name>
    <dbReference type="NCBI Taxonomy" id="551995"/>
    <lineage>
        <taxon>Bacteria</taxon>
        <taxon>Pseudomonadati</taxon>
        <taxon>Bacteroidota</taxon>
        <taxon>Sphingobacteriia</taxon>
        <taxon>Sphingobacteriales</taxon>
        <taxon>Sphingobacteriaceae</taxon>
        <taxon>Mucilaginibacter</taxon>
    </lineage>
</organism>
<dbReference type="GO" id="GO:0006811">
    <property type="term" value="P:monoatomic ion transport"/>
    <property type="evidence" value="ECO:0007669"/>
    <property type="project" value="UniProtKB-KW"/>
</dbReference>